<evidence type="ECO:0008006" key="3">
    <source>
        <dbReference type="Google" id="ProtNLM"/>
    </source>
</evidence>
<dbReference type="EMBL" id="JBHSGW010000004">
    <property type="protein sequence ID" value="MFC4739654.1"/>
    <property type="molecule type" value="Genomic_DNA"/>
</dbReference>
<gene>
    <name evidence="1" type="ORF">ACFO3U_06565</name>
</gene>
<organism evidence="1 2">
    <name type="scientific">Flavobacterium ponti</name>
    <dbReference type="NCBI Taxonomy" id="665133"/>
    <lineage>
        <taxon>Bacteria</taxon>
        <taxon>Pseudomonadati</taxon>
        <taxon>Bacteroidota</taxon>
        <taxon>Flavobacteriia</taxon>
        <taxon>Flavobacteriales</taxon>
        <taxon>Flavobacteriaceae</taxon>
        <taxon>Flavobacterium</taxon>
    </lineage>
</organism>
<comment type="caution">
    <text evidence="1">The sequence shown here is derived from an EMBL/GenBank/DDBJ whole genome shotgun (WGS) entry which is preliminary data.</text>
</comment>
<keyword evidence="2" id="KW-1185">Reference proteome</keyword>
<dbReference type="Proteomes" id="UP001595885">
    <property type="component" value="Unassembled WGS sequence"/>
</dbReference>
<evidence type="ECO:0000313" key="1">
    <source>
        <dbReference type="EMBL" id="MFC4739654.1"/>
    </source>
</evidence>
<proteinExistence type="predicted"/>
<evidence type="ECO:0000313" key="2">
    <source>
        <dbReference type="Proteomes" id="UP001595885"/>
    </source>
</evidence>
<dbReference type="RefSeq" id="WP_379739499.1">
    <property type="nucleotide sequence ID" value="NZ_JBHSGW010000004.1"/>
</dbReference>
<sequence>MEAIRQFVKVKNHQVNITLPDDFNADEVEVIIFAKGENEYAIPQWQIDDVRERTEKYLKNPKNVTDIDDFLKEIENEL</sequence>
<reference evidence="2" key="1">
    <citation type="journal article" date="2019" name="Int. J. Syst. Evol. Microbiol.">
        <title>The Global Catalogue of Microorganisms (GCM) 10K type strain sequencing project: providing services to taxonomists for standard genome sequencing and annotation.</title>
        <authorList>
            <consortium name="The Broad Institute Genomics Platform"/>
            <consortium name="The Broad Institute Genome Sequencing Center for Infectious Disease"/>
            <person name="Wu L."/>
            <person name="Ma J."/>
        </authorList>
    </citation>
    <scope>NUCLEOTIDE SEQUENCE [LARGE SCALE GENOMIC DNA]</scope>
    <source>
        <strain evidence="2">CCUG 50349</strain>
    </source>
</reference>
<protein>
    <recommendedName>
        <fullName evidence="3">Addiction module protein</fullName>
    </recommendedName>
</protein>
<accession>A0ABV9P5X3</accession>
<name>A0ABV9P5X3_9FLAO</name>